<keyword evidence="3" id="KW-0808">Transferase</keyword>
<feature type="compositionally biased region" description="Low complexity" evidence="10">
    <location>
        <begin position="561"/>
        <end position="581"/>
    </location>
</feature>
<feature type="compositionally biased region" description="Low complexity" evidence="10">
    <location>
        <begin position="432"/>
        <end position="456"/>
    </location>
</feature>
<keyword evidence="4" id="KW-0548">Nucleotidyltransferase</keyword>
<dbReference type="InterPro" id="IPR000504">
    <property type="entry name" value="RRM_dom"/>
</dbReference>
<feature type="compositionally biased region" description="Polar residues" evidence="10">
    <location>
        <begin position="175"/>
        <end position="185"/>
    </location>
</feature>
<dbReference type="Gene3D" id="1.10.340.70">
    <property type="match status" value="1"/>
</dbReference>
<feature type="compositionally biased region" description="Low complexity" evidence="10">
    <location>
        <begin position="210"/>
        <end position="235"/>
    </location>
</feature>
<dbReference type="Gene3D" id="3.30.70.330">
    <property type="match status" value="1"/>
</dbReference>
<dbReference type="SUPFAM" id="SSF50630">
    <property type="entry name" value="Acid proteases"/>
    <property type="match status" value="1"/>
</dbReference>
<evidence type="ECO:0000313" key="14">
    <source>
        <dbReference type="WBParaSite" id="maker-uti_cns_0009358-snap-gene-0.8-mRNA-1"/>
    </source>
</evidence>
<dbReference type="PROSITE" id="PS50175">
    <property type="entry name" value="ASP_PROT_RETROV"/>
    <property type="match status" value="1"/>
</dbReference>
<dbReference type="Pfam" id="PF13975">
    <property type="entry name" value="gag-asp_proteas"/>
    <property type="match status" value="1"/>
</dbReference>
<dbReference type="InterPro" id="IPR034229">
    <property type="entry name" value="eIF4H_RRM"/>
</dbReference>
<dbReference type="InterPro" id="IPR012677">
    <property type="entry name" value="Nucleotide-bd_a/b_plait_sf"/>
</dbReference>
<feature type="region of interest" description="Disordered" evidence="10">
    <location>
        <begin position="363"/>
        <end position="592"/>
    </location>
</feature>
<comment type="subcellular location">
    <subcellularLocation>
        <location evidence="1">Cytoplasm</location>
        <location evidence="1">Perinuclear region</location>
    </subcellularLocation>
</comment>
<dbReference type="GO" id="GO:0006259">
    <property type="term" value="P:DNA metabolic process"/>
    <property type="evidence" value="ECO:0007669"/>
    <property type="project" value="UniProtKB-ARBA"/>
</dbReference>
<evidence type="ECO:0000256" key="5">
    <source>
        <dbReference type="ARBA" id="ARBA00022722"/>
    </source>
</evidence>
<proteinExistence type="predicted"/>
<keyword evidence="7" id="KW-0378">Hydrolase</keyword>
<dbReference type="Pfam" id="PF00076">
    <property type="entry name" value="RRM_1"/>
    <property type="match status" value="1"/>
</dbReference>
<accession>A0A1I8I2N6</accession>
<dbReference type="Proteomes" id="UP000095280">
    <property type="component" value="Unplaced"/>
</dbReference>
<name>A0A1I8I2N6_9PLAT</name>
<dbReference type="GO" id="GO:0016779">
    <property type="term" value="F:nucleotidyltransferase activity"/>
    <property type="evidence" value="ECO:0007669"/>
    <property type="project" value="UniProtKB-KW"/>
</dbReference>
<keyword evidence="13" id="KW-1185">Reference proteome</keyword>
<dbReference type="GO" id="GO:0004190">
    <property type="term" value="F:aspartic-type endopeptidase activity"/>
    <property type="evidence" value="ECO:0007669"/>
    <property type="project" value="InterPro"/>
</dbReference>
<feature type="region of interest" description="Disordered" evidence="10">
    <location>
        <begin position="161"/>
        <end position="249"/>
    </location>
</feature>
<feature type="compositionally biased region" description="Gly residues" evidence="10">
    <location>
        <begin position="457"/>
        <end position="495"/>
    </location>
</feature>
<protein>
    <recommendedName>
        <fullName evidence="2">Eukaryotic translation initiation factor 4H</fullName>
    </recommendedName>
</protein>
<dbReference type="SUPFAM" id="SSF56672">
    <property type="entry name" value="DNA/RNA polymerases"/>
    <property type="match status" value="1"/>
</dbReference>
<feature type="domain" description="RRM" evidence="11">
    <location>
        <begin position="286"/>
        <end position="362"/>
    </location>
</feature>
<evidence type="ECO:0000256" key="10">
    <source>
        <dbReference type="SAM" id="MobiDB-lite"/>
    </source>
</evidence>
<feature type="compositionally biased region" description="Basic and acidic residues" evidence="10">
    <location>
        <begin position="198"/>
        <end position="209"/>
    </location>
</feature>
<feature type="compositionally biased region" description="Low complexity" evidence="10">
    <location>
        <begin position="186"/>
        <end position="197"/>
    </location>
</feature>
<organism evidence="13 14">
    <name type="scientific">Macrostomum lignano</name>
    <dbReference type="NCBI Taxonomy" id="282301"/>
    <lineage>
        <taxon>Eukaryota</taxon>
        <taxon>Metazoa</taxon>
        <taxon>Spiralia</taxon>
        <taxon>Lophotrochozoa</taxon>
        <taxon>Platyhelminthes</taxon>
        <taxon>Rhabditophora</taxon>
        <taxon>Macrostomorpha</taxon>
        <taxon>Macrostomida</taxon>
        <taxon>Macrostomidae</taxon>
        <taxon>Macrostomum</taxon>
    </lineage>
</organism>
<feature type="domain" description="Peptidase A2" evidence="12">
    <location>
        <begin position="787"/>
        <end position="865"/>
    </location>
</feature>
<dbReference type="GO" id="GO:0004519">
    <property type="term" value="F:endonuclease activity"/>
    <property type="evidence" value="ECO:0007669"/>
    <property type="project" value="UniProtKB-KW"/>
</dbReference>
<dbReference type="Gene3D" id="3.30.70.270">
    <property type="match status" value="1"/>
</dbReference>
<evidence type="ECO:0000259" key="11">
    <source>
        <dbReference type="PROSITE" id="PS50102"/>
    </source>
</evidence>
<sequence>GVPIPRNEFVRHRNLLRKALGVRYPAVLTTAQLMARSKSPSLSATLRRRRQALLGHCLRRFARATTTRSDWPLCTRRPNGSAAAKGGPRRLEGHFSNWRSLAQTRIRPLLTTPTLPTSLLAPLTVSNFSGSKDWRRQRRDPTVTDGSDGAQELVEMGVHAVHEHHRRCHRPSTPPSGQSWPTSVHASTSGGASNSAGLERRPSGGRERGANANLLAKQRQNALQQQLQKQQQLKQTGAPPSALGPPPDTRAAREILFDRSTHSLAANAVPGSRGGPEFNAEEEPQTTVYIGNLPSDSIQGDVEHIFSACKIRSIRMVRDRETDAFRGFAYVEFEDTVSVKKALELNGALYDGKELKIDVAQNRNRNGGFRGGRGGGGGPHQHHGNMRGGGGGGGGGGFQNYGGGAMEFTRGGGRGGRGGGGRGRGGGPGGPPQYQQNFQPPYHQPNYYPPQHHSQGNGRGGRGGGPPFHGGGGGPPFQGGGPPFQGGGPPFQGGGRRQRQGSSGGGGGRKSESSSPPPPPAPGRPKLKLLPRTVAEPVNAEPPRNSSIFGSGRPRPPTPPSAEQSGDSGAAEGGAAAPSEKAALESRAHHRWPERKAGLIQPKKKTIADNFLAICGLTALEKLQSLVSPRPLTELSFEDIQTTFVTYLRPKEKLIIAERARFFKTQQLQGESISDFVSRLRQAATDCKFDDLKACRSPSEELISTALIAGLRDSREQQRVLEAMQLKLMSVSEITDFIRNLEQVDGFVARQMDKATGQSKSPCTYEATLHYAQSVSMETVRINDKPFKMQIDTGASVSVLSSAQWALLGKPPLMRSNRRLEAFDGHVMKSLGKVTATVELRGRLQPVELIVVSSEKTYGLLGRDLLESDGVFHASDVQAEKTAIEPLPCIRGVKARMELVDGDIKGLLIYQDDILIHAPDKPTLEKRLAAVRTRLSEKRVTINEAKSISYCDSVSFLGFRISAAGIQPDDRLVEKIRHAKLHRLIDYDKQAFRSLRFDDSSSDDKATFETINSIAFESPVIDAKRITAEMELDALTQRILNRVRQGDWRNCSQAEAQFKKVSNKLTLENGLLYMQRRVFIPPRLRKAAFDAIHDTHTGMHAAHSLMSTSCWWPGMQQDVAQFANGAAERAVQTVKSALRAWSEKITHMEFSRFLQKVLLHHRNSASSRGCCPAEILFGRRLRVPVVTNFEQGDSVIYAPSSSSVGNPAKFVMTAGQNTAWILADDGLRLASTNQLAPMATRPSEFEMEDEDETNSVPETGNEPVAGIQTPVPEEAVQLRRSLRNRSAPERFVP</sequence>
<keyword evidence="6" id="KW-0255">Endonuclease</keyword>
<dbReference type="Gene3D" id="2.40.70.10">
    <property type="entry name" value="Acid Proteases"/>
    <property type="match status" value="1"/>
</dbReference>
<feature type="region of interest" description="Disordered" evidence="10">
    <location>
        <begin position="1240"/>
        <end position="1274"/>
    </location>
</feature>
<dbReference type="CDD" id="cd12401">
    <property type="entry name" value="RRM_eIF4H"/>
    <property type="match status" value="1"/>
</dbReference>
<dbReference type="SMART" id="SM00360">
    <property type="entry name" value="RRM"/>
    <property type="match status" value="1"/>
</dbReference>
<keyword evidence="5" id="KW-0540">Nuclease</keyword>
<dbReference type="PANTHER" id="PTHR37984">
    <property type="entry name" value="PROTEIN CBG26694"/>
    <property type="match status" value="1"/>
</dbReference>
<dbReference type="PROSITE" id="PS50102">
    <property type="entry name" value="RRM"/>
    <property type="match status" value="1"/>
</dbReference>
<dbReference type="InterPro" id="IPR021109">
    <property type="entry name" value="Peptidase_aspartic_dom_sf"/>
</dbReference>
<feature type="compositionally biased region" description="Gly residues" evidence="10">
    <location>
        <begin position="386"/>
        <end position="428"/>
    </location>
</feature>
<feature type="compositionally biased region" description="Gly residues" evidence="10">
    <location>
        <begin position="368"/>
        <end position="379"/>
    </location>
</feature>
<evidence type="ECO:0000256" key="1">
    <source>
        <dbReference type="ARBA" id="ARBA00004556"/>
    </source>
</evidence>
<evidence type="ECO:0000256" key="3">
    <source>
        <dbReference type="ARBA" id="ARBA00022679"/>
    </source>
</evidence>
<dbReference type="InterPro" id="IPR001995">
    <property type="entry name" value="Peptidase_A2_cat"/>
</dbReference>
<evidence type="ECO:0000259" key="12">
    <source>
        <dbReference type="PROSITE" id="PS50175"/>
    </source>
</evidence>
<evidence type="ECO:0000256" key="7">
    <source>
        <dbReference type="ARBA" id="ARBA00022801"/>
    </source>
</evidence>
<dbReference type="Gene3D" id="3.30.420.10">
    <property type="entry name" value="Ribonuclease H-like superfamily/Ribonuclease H"/>
    <property type="match status" value="1"/>
</dbReference>
<dbReference type="InterPro" id="IPR036397">
    <property type="entry name" value="RNaseH_sf"/>
</dbReference>
<dbReference type="SUPFAM" id="SSF54928">
    <property type="entry name" value="RNA-binding domain, RBD"/>
    <property type="match status" value="1"/>
</dbReference>
<dbReference type="PANTHER" id="PTHR37984:SF5">
    <property type="entry name" value="PROTEIN NYNRIN-LIKE"/>
    <property type="match status" value="1"/>
</dbReference>
<feature type="region of interest" description="Disordered" evidence="10">
    <location>
        <begin position="262"/>
        <end position="282"/>
    </location>
</feature>
<evidence type="ECO:0000256" key="9">
    <source>
        <dbReference type="PROSITE-ProRule" id="PRU00176"/>
    </source>
</evidence>
<reference evidence="14" key="1">
    <citation type="submission" date="2016-11" db="UniProtKB">
        <authorList>
            <consortium name="WormBaseParasite"/>
        </authorList>
    </citation>
    <scope>IDENTIFICATION</scope>
</reference>
<dbReference type="InterPro" id="IPR041588">
    <property type="entry name" value="Integrase_H2C2"/>
</dbReference>
<evidence type="ECO:0000256" key="6">
    <source>
        <dbReference type="ARBA" id="ARBA00022759"/>
    </source>
</evidence>
<dbReference type="GO" id="GO:0048471">
    <property type="term" value="C:perinuclear region of cytoplasm"/>
    <property type="evidence" value="ECO:0007669"/>
    <property type="project" value="UniProtKB-SubCell"/>
</dbReference>
<dbReference type="InterPro" id="IPR043128">
    <property type="entry name" value="Rev_trsase/Diguanyl_cyclase"/>
</dbReference>
<dbReference type="InterPro" id="IPR035979">
    <property type="entry name" value="RBD_domain_sf"/>
</dbReference>
<dbReference type="InterPro" id="IPR043502">
    <property type="entry name" value="DNA/RNA_pol_sf"/>
</dbReference>
<evidence type="ECO:0000313" key="13">
    <source>
        <dbReference type="Proteomes" id="UP000095280"/>
    </source>
</evidence>
<keyword evidence="9" id="KW-0694">RNA-binding</keyword>
<dbReference type="WBParaSite" id="maker-uti_cns_0009358-snap-gene-0.8-mRNA-1">
    <property type="protein sequence ID" value="maker-uti_cns_0009358-snap-gene-0.8-mRNA-1"/>
    <property type="gene ID" value="maker-uti_cns_0009358-snap-gene-0.8"/>
</dbReference>
<dbReference type="Pfam" id="PF17921">
    <property type="entry name" value="Integrase_H2C2"/>
    <property type="match status" value="1"/>
</dbReference>
<comment type="function">
    <text evidence="8">Stimulates the RNA helicase activity of EIF4A in the translation initiation complex. Binds weakly mRNA.</text>
</comment>
<dbReference type="GO" id="GO:0003723">
    <property type="term" value="F:RNA binding"/>
    <property type="evidence" value="ECO:0007669"/>
    <property type="project" value="UniProtKB-UniRule"/>
</dbReference>
<dbReference type="InterPro" id="IPR050951">
    <property type="entry name" value="Retrovirus_Pol_polyprotein"/>
</dbReference>
<evidence type="ECO:0000256" key="8">
    <source>
        <dbReference type="ARBA" id="ARBA00025462"/>
    </source>
</evidence>
<dbReference type="GO" id="GO:0006508">
    <property type="term" value="P:proteolysis"/>
    <property type="evidence" value="ECO:0007669"/>
    <property type="project" value="InterPro"/>
</dbReference>
<evidence type="ECO:0000256" key="2">
    <source>
        <dbReference type="ARBA" id="ARBA00013856"/>
    </source>
</evidence>
<evidence type="ECO:0000256" key="4">
    <source>
        <dbReference type="ARBA" id="ARBA00022695"/>
    </source>
</evidence>